<dbReference type="EMBL" id="MFGO01000006">
    <property type="protein sequence ID" value="OGF41730.1"/>
    <property type="molecule type" value="Genomic_DNA"/>
</dbReference>
<accession>A0A1F5TRY4</accession>
<dbReference type="InterPro" id="IPR012327">
    <property type="entry name" value="MeTrfase_D12"/>
</dbReference>
<dbReference type="InterPro" id="IPR012263">
    <property type="entry name" value="M_m6A_EcoRV"/>
</dbReference>
<dbReference type="Gene3D" id="3.40.50.150">
    <property type="entry name" value="Vaccinia Virus protein VP39"/>
    <property type="match status" value="1"/>
</dbReference>
<keyword evidence="3 7" id="KW-0489">Methyltransferase</keyword>
<organism evidence="7 8">
    <name type="scientific">Candidatus Falkowbacteria bacterium RIFOXYD2_FULL_34_120</name>
    <dbReference type="NCBI Taxonomy" id="1798007"/>
    <lineage>
        <taxon>Bacteria</taxon>
        <taxon>Candidatus Falkowiibacteriota</taxon>
    </lineage>
</organism>
<evidence type="ECO:0000313" key="8">
    <source>
        <dbReference type="Proteomes" id="UP000177579"/>
    </source>
</evidence>
<dbReference type="PIRSF" id="PIRSF000398">
    <property type="entry name" value="M_m6A_EcoRV"/>
    <property type="match status" value="1"/>
</dbReference>
<protein>
    <recommendedName>
        <fullName evidence="2">site-specific DNA-methyltransferase (adenine-specific)</fullName>
        <ecNumber evidence="2">2.1.1.72</ecNumber>
    </recommendedName>
</protein>
<evidence type="ECO:0000256" key="6">
    <source>
        <dbReference type="ARBA" id="ARBA00047942"/>
    </source>
</evidence>
<dbReference type="Proteomes" id="UP000177579">
    <property type="component" value="Unassembled WGS sequence"/>
</dbReference>
<dbReference type="EC" id="2.1.1.72" evidence="2"/>
<dbReference type="AlphaFoldDB" id="A0A1F5TRY4"/>
<dbReference type="SUPFAM" id="SSF53335">
    <property type="entry name" value="S-adenosyl-L-methionine-dependent methyltransferases"/>
    <property type="match status" value="1"/>
</dbReference>
<dbReference type="Gene3D" id="1.10.1020.10">
    <property type="entry name" value="Adenine-specific Methyltransferase, Domain 2"/>
    <property type="match status" value="1"/>
</dbReference>
<dbReference type="InterPro" id="IPR029063">
    <property type="entry name" value="SAM-dependent_MTases_sf"/>
</dbReference>
<evidence type="ECO:0000256" key="3">
    <source>
        <dbReference type="ARBA" id="ARBA00022603"/>
    </source>
</evidence>
<gene>
    <name evidence="7" type="ORF">A2531_06220</name>
</gene>
<comment type="similarity">
    <text evidence="1">Belongs to the N(4)/N(6)-methyltransferase family.</text>
</comment>
<dbReference type="GO" id="GO:0006298">
    <property type="term" value="P:mismatch repair"/>
    <property type="evidence" value="ECO:0007669"/>
    <property type="project" value="TreeGrafter"/>
</dbReference>
<comment type="caution">
    <text evidence="7">The sequence shown here is derived from an EMBL/GenBank/DDBJ whole genome shotgun (WGS) entry which is preliminary data.</text>
</comment>
<proteinExistence type="inferred from homology"/>
<reference evidence="7 8" key="1">
    <citation type="journal article" date="2016" name="Nat. Commun.">
        <title>Thousands of microbial genomes shed light on interconnected biogeochemical processes in an aquifer system.</title>
        <authorList>
            <person name="Anantharaman K."/>
            <person name="Brown C.T."/>
            <person name="Hug L.A."/>
            <person name="Sharon I."/>
            <person name="Castelle C.J."/>
            <person name="Probst A.J."/>
            <person name="Thomas B.C."/>
            <person name="Singh A."/>
            <person name="Wilkins M.J."/>
            <person name="Karaoz U."/>
            <person name="Brodie E.L."/>
            <person name="Williams K.H."/>
            <person name="Hubbard S.S."/>
            <person name="Banfield J.F."/>
        </authorList>
    </citation>
    <scope>NUCLEOTIDE SEQUENCE [LARGE SCALE GENOMIC DNA]</scope>
</reference>
<evidence type="ECO:0000313" key="7">
    <source>
        <dbReference type="EMBL" id="OGF41730.1"/>
    </source>
</evidence>
<dbReference type="GO" id="GO:0009307">
    <property type="term" value="P:DNA restriction-modification system"/>
    <property type="evidence" value="ECO:0007669"/>
    <property type="project" value="InterPro"/>
</dbReference>
<dbReference type="GO" id="GO:0009007">
    <property type="term" value="F:site-specific DNA-methyltransferase (adenine-specific) activity"/>
    <property type="evidence" value="ECO:0007669"/>
    <property type="project" value="UniProtKB-EC"/>
</dbReference>
<sequence>MFYSPLRYPGGKNKLAKFIAKICVENNINGHYVEPYAGGASVALFLLLKKKVSKITINDYDRSIYAFWFSILKHTDIFCKMIENTEINIETWRKAKAIQKKKKYSSLIQLGFSTFFLNRVNMSGIIDGGVIGGIDQNGTYKMDCRFNKQELIKRIKEIAKYKKQIKIFNLDAVDLIEIIKNESQNQQTIFYFDPPYYLKGKSLYINHYKHNDHEKIGKLINSIQNIHWIVSYDNTKEINKIYNWVTDKKKIEYSFFHTAHRAKEGKEILFFSDSLKNIDLVINPVKQKL</sequence>
<dbReference type="GO" id="GO:0043565">
    <property type="term" value="F:sequence-specific DNA binding"/>
    <property type="evidence" value="ECO:0007669"/>
    <property type="project" value="TreeGrafter"/>
</dbReference>
<dbReference type="Pfam" id="PF02086">
    <property type="entry name" value="MethyltransfD12"/>
    <property type="match status" value="1"/>
</dbReference>
<evidence type="ECO:0000256" key="5">
    <source>
        <dbReference type="ARBA" id="ARBA00022691"/>
    </source>
</evidence>
<evidence type="ECO:0000256" key="4">
    <source>
        <dbReference type="ARBA" id="ARBA00022679"/>
    </source>
</evidence>
<dbReference type="PANTHER" id="PTHR30481:SF2">
    <property type="entry name" value="SITE-SPECIFIC DNA-METHYLTRANSFERASE (ADENINE-SPECIFIC)"/>
    <property type="match status" value="1"/>
</dbReference>
<keyword evidence="4 7" id="KW-0808">Transferase</keyword>
<dbReference type="GO" id="GO:0032259">
    <property type="term" value="P:methylation"/>
    <property type="evidence" value="ECO:0007669"/>
    <property type="project" value="UniProtKB-KW"/>
</dbReference>
<dbReference type="GO" id="GO:1904047">
    <property type="term" value="F:S-adenosyl-L-methionine binding"/>
    <property type="evidence" value="ECO:0007669"/>
    <property type="project" value="TreeGrafter"/>
</dbReference>
<dbReference type="PRINTS" id="PR00505">
    <property type="entry name" value="D12N6MTFRASE"/>
</dbReference>
<keyword evidence="5" id="KW-0949">S-adenosyl-L-methionine</keyword>
<name>A0A1F5TRY4_9BACT</name>
<dbReference type="InterPro" id="IPR023095">
    <property type="entry name" value="Ade_MeTrfase_dom_2"/>
</dbReference>
<evidence type="ECO:0000256" key="2">
    <source>
        <dbReference type="ARBA" id="ARBA00011900"/>
    </source>
</evidence>
<dbReference type="PANTHER" id="PTHR30481">
    <property type="entry name" value="DNA ADENINE METHYLASE"/>
    <property type="match status" value="1"/>
</dbReference>
<comment type="catalytic activity">
    <reaction evidence="6">
        <text>a 2'-deoxyadenosine in DNA + S-adenosyl-L-methionine = an N(6)-methyl-2'-deoxyadenosine in DNA + S-adenosyl-L-homocysteine + H(+)</text>
        <dbReference type="Rhea" id="RHEA:15197"/>
        <dbReference type="Rhea" id="RHEA-COMP:12418"/>
        <dbReference type="Rhea" id="RHEA-COMP:12419"/>
        <dbReference type="ChEBI" id="CHEBI:15378"/>
        <dbReference type="ChEBI" id="CHEBI:57856"/>
        <dbReference type="ChEBI" id="CHEBI:59789"/>
        <dbReference type="ChEBI" id="CHEBI:90615"/>
        <dbReference type="ChEBI" id="CHEBI:90616"/>
        <dbReference type="EC" id="2.1.1.72"/>
    </reaction>
</comment>
<evidence type="ECO:0000256" key="1">
    <source>
        <dbReference type="ARBA" id="ARBA00006594"/>
    </source>
</evidence>